<evidence type="ECO:0000256" key="1">
    <source>
        <dbReference type="SAM" id="MobiDB-lite"/>
    </source>
</evidence>
<evidence type="ECO:0000313" key="3">
    <source>
        <dbReference type="Proteomes" id="UP000053477"/>
    </source>
</evidence>
<accession>A0A0H2S4W7</accession>
<sequence>MDMDMDNPSSSPNHNYWPSPKKKLTNKKRREICEYFVNNPGSRQQDVAAKFGIELSIVSKILKHKNKWMRIATRERNLIQKPSSSDVGVLLEKRSPILPSVKRCVEEYRRKNTIMSDEIIRKKAGEIAQTSGCSSDEVKELEGVIEDYLRASRNLQLLRQTGRRRNPQKKTVHDVNRSPAVDGDRIENYAEESGSQILSANEADTKFATPEHVLAALNEIFLKEPLGFNDGPCPLRDLLISFINRDLDFGAIYARLRSNWPKADATLKDDDGKSAREEEISSRVLGIEHLVDSDAQIRWSSVEHRSIVSPESIQPRRLWDLCANRVIPYHYSAHEFCAISHSWTADMRTLDTPINGFEWPVPVPNGVNLESVRKELVDLGEEYVWIDILCLRQRALDSSKEEMRKLEWEVDLPTIGFIFDRHAERVIRYMNGLGRTFRNSGWDDPRHWLNRSWTLQEAKIGSIISGVPDPRTVPDLQARLRIIDNIEVLHATGEILQRFAKTIDIVRRRHATNPVDKVFGVAMIFCRERLPLYDAELNLEEAWSICIEHLPSTLLGTFLFTAHIPGDEGVRWRPSWSQFMKVQDASGLFSIHTYTFDRFDALSVRPDGMAVYKGPIIEAHFSPSHAECAEHCMTVQGKKDLVTVPTKLHPHYDLPEGDYTFVGDEEMIKWVVCNKTTDNLRLQKVTVLELACKLGRDVEVPIRLCWFT</sequence>
<dbReference type="Gene3D" id="1.10.10.60">
    <property type="entry name" value="Homeodomain-like"/>
    <property type="match status" value="1"/>
</dbReference>
<feature type="region of interest" description="Disordered" evidence="1">
    <location>
        <begin position="1"/>
        <end position="23"/>
    </location>
</feature>
<feature type="region of interest" description="Disordered" evidence="1">
    <location>
        <begin position="161"/>
        <end position="182"/>
    </location>
</feature>
<evidence type="ECO:0000313" key="2">
    <source>
        <dbReference type="EMBL" id="KLO16723.1"/>
    </source>
</evidence>
<gene>
    <name evidence="2" type="ORF">SCHPADRAFT_937589</name>
</gene>
<dbReference type="AlphaFoldDB" id="A0A0H2S4W7"/>
<dbReference type="EMBL" id="KQ085912">
    <property type="protein sequence ID" value="KLO16723.1"/>
    <property type="molecule type" value="Genomic_DNA"/>
</dbReference>
<protein>
    <submittedName>
        <fullName evidence="2">Uncharacterized protein</fullName>
    </submittedName>
</protein>
<organism evidence="2 3">
    <name type="scientific">Schizopora paradoxa</name>
    <dbReference type="NCBI Taxonomy" id="27342"/>
    <lineage>
        <taxon>Eukaryota</taxon>
        <taxon>Fungi</taxon>
        <taxon>Dikarya</taxon>
        <taxon>Basidiomycota</taxon>
        <taxon>Agaricomycotina</taxon>
        <taxon>Agaricomycetes</taxon>
        <taxon>Hymenochaetales</taxon>
        <taxon>Schizoporaceae</taxon>
        <taxon>Schizopora</taxon>
    </lineage>
</organism>
<feature type="compositionally biased region" description="Basic residues" evidence="1">
    <location>
        <begin position="161"/>
        <end position="170"/>
    </location>
</feature>
<reference evidence="2 3" key="1">
    <citation type="submission" date="2015-04" db="EMBL/GenBank/DDBJ databases">
        <title>Complete genome sequence of Schizopora paradoxa KUC8140, a cosmopolitan wood degrader in East Asia.</title>
        <authorList>
            <consortium name="DOE Joint Genome Institute"/>
            <person name="Min B."/>
            <person name="Park H."/>
            <person name="Jang Y."/>
            <person name="Kim J.-J."/>
            <person name="Kim K.H."/>
            <person name="Pangilinan J."/>
            <person name="Lipzen A."/>
            <person name="Riley R."/>
            <person name="Grigoriev I.V."/>
            <person name="Spatafora J.W."/>
            <person name="Choi I.-G."/>
        </authorList>
    </citation>
    <scope>NUCLEOTIDE SEQUENCE [LARGE SCALE GENOMIC DNA]</scope>
    <source>
        <strain evidence="2 3">KUC8140</strain>
    </source>
</reference>
<feature type="compositionally biased region" description="Polar residues" evidence="1">
    <location>
        <begin position="7"/>
        <end position="16"/>
    </location>
</feature>
<dbReference type="InterPro" id="IPR009057">
    <property type="entry name" value="Homeodomain-like_sf"/>
</dbReference>
<dbReference type="STRING" id="27342.A0A0H2S4W7"/>
<dbReference type="SUPFAM" id="SSF46689">
    <property type="entry name" value="Homeodomain-like"/>
    <property type="match status" value="1"/>
</dbReference>
<proteinExistence type="predicted"/>
<keyword evidence="3" id="KW-1185">Reference proteome</keyword>
<dbReference type="InParanoid" id="A0A0H2S4W7"/>
<feature type="compositionally biased region" description="Basic and acidic residues" evidence="1">
    <location>
        <begin position="171"/>
        <end position="182"/>
    </location>
</feature>
<dbReference type="OrthoDB" id="5418601at2759"/>
<dbReference type="Proteomes" id="UP000053477">
    <property type="component" value="Unassembled WGS sequence"/>
</dbReference>
<name>A0A0H2S4W7_9AGAM</name>